<evidence type="ECO:0000313" key="1">
    <source>
        <dbReference type="EMBL" id="VWP01439.1"/>
    </source>
</evidence>
<accession>A0A5K1K629</accession>
<organism evidence="1">
    <name type="scientific">Ganoderma boninense</name>
    <dbReference type="NCBI Taxonomy" id="34458"/>
    <lineage>
        <taxon>Eukaryota</taxon>
        <taxon>Fungi</taxon>
        <taxon>Dikarya</taxon>
        <taxon>Basidiomycota</taxon>
        <taxon>Agaricomycotina</taxon>
        <taxon>Agaricomycetes</taxon>
        <taxon>Polyporales</taxon>
        <taxon>Polyporaceae</taxon>
        <taxon>Ganoderma</taxon>
    </lineage>
</organism>
<dbReference type="EMBL" id="LR729373">
    <property type="protein sequence ID" value="VWP01439.1"/>
    <property type="molecule type" value="Genomic_DNA"/>
</dbReference>
<proteinExistence type="predicted"/>
<sequence length="105" mass="11288">MNRIASVLVSHFLLDLQEAHQKAPLGLATIDTLLPTPVGLEEEVEAERCSIDAADTFGSLGTIIDPVDWEDDRDDGGVDYPLATLNAPPSPDEEAADELVFLDCP</sequence>
<gene>
    <name evidence="1" type="primary">I1RYC3</name>
</gene>
<name>A0A5K1K629_9APHY</name>
<protein>
    <submittedName>
        <fullName evidence="1">Uncharacterized protein</fullName>
    </submittedName>
</protein>
<dbReference type="AlphaFoldDB" id="A0A5K1K629"/>
<reference evidence="1" key="1">
    <citation type="submission" date="2019-10" db="EMBL/GenBank/DDBJ databases">
        <authorList>
            <person name="Nor Muhammad N."/>
        </authorList>
    </citation>
    <scope>NUCLEOTIDE SEQUENCE</scope>
</reference>